<protein>
    <submittedName>
        <fullName evidence="2">Uncharacterized protein</fullName>
    </submittedName>
</protein>
<keyword evidence="1" id="KW-1133">Transmembrane helix</keyword>
<reference evidence="2" key="2">
    <citation type="submission" date="2015-03" db="EMBL/GenBank/DDBJ databases">
        <authorList>
            <person name="Chow C.-E.T."/>
            <person name="Winget D.M."/>
            <person name="White R.A.III."/>
            <person name="Hallam S.J."/>
            <person name="Suttle C.A."/>
        </authorList>
    </citation>
    <scope>NUCLEOTIDE SEQUENCE</scope>
    <source>
        <strain evidence="2">Anoxic3_9</strain>
    </source>
</reference>
<sequence>MPLLILLRLLFSTRTLIYRGTFLIGVLPGAMRLFFHRSASGKPACQIFLV</sequence>
<evidence type="ECO:0000256" key="1">
    <source>
        <dbReference type="SAM" id="Phobius"/>
    </source>
</evidence>
<organism evidence="2">
    <name type="scientific">uncultured marine virus</name>
    <dbReference type="NCBI Taxonomy" id="186617"/>
    <lineage>
        <taxon>Viruses</taxon>
        <taxon>environmental samples</taxon>
    </lineage>
</organism>
<reference evidence="2" key="1">
    <citation type="journal article" date="2015" name="Front. Microbiol.">
        <title>Combining genomic sequencing methods to explore viral diversity and reveal potential virus-host interactions.</title>
        <authorList>
            <person name="Chow C.E."/>
            <person name="Winget D.M."/>
            <person name="White R.A.III."/>
            <person name="Hallam S.J."/>
            <person name="Suttle C.A."/>
        </authorList>
    </citation>
    <scope>NUCLEOTIDE SEQUENCE</scope>
    <source>
        <strain evidence="2">Anoxic3_9</strain>
    </source>
</reference>
<name>A0A0F7L4P1_9VIRU</name>
<evidence type="ECO:0000313" key="2">
    <source>
        <dbReference type="EMBL" id="AKH46487.1"/>
    </source>
</evidence>
<accession>A0A0F7L4P1</accession>
<proteinExistence type="predicted"/>
<dbReference type="EMBL" id="KR029584">
    <property type="protein sequence ID" value="AKH46487.1"/>
    <property type="molecule type" value="Genomic_DNA"/>
</dbReference>
<keyword evidence="1" id="KW-0812">Transmembrane</keyword>
<feature type="transmembrane region" description="Helical" evidence="1">
    <location>
        <begin position="16"/>
        <end position="35"/>
    </location>
</feature>
<keyword evidence="1" id="KW-0472">Membrane</keyword>